<dbReference type="SUPFAM" id="SSF53098">
    <property type="entry name" value="Ribonuclease H-like"/>
    <property type="match status" value="1"/>
</dbReference>
<accession>A0A9X1NP20</accession>
<name>A0A9X1NP20_9ACTN</name>
<dbReference type="InterPro" id="IPR038721">
    <property type="entry name" value="IS701-like_DDE_dom"/>
</dbReference>
<dbReference type="EMBL" id="JAJOMB010000065">
    <property type="protein sequence ID" value="MCD5317281.1"/>
    <property type="molecule type" value="Genomic_DNA"/>
</dbReference>
<dbReference type="RefSeq" id="WP_231450130.1">
    <property type="nucleotide sequence ID" value="NZ_JAJOMB010000065.1"/>
</dbReference>
<sequence length="396" mass="43895">MGRAGRHVGRVEPRKRLRRFVFAMMAPLPRVNCWSIAEYAGEASPRAMQRLLSSAAWDQDAVLGEVRDWVIERLGAPDATLVIDETGDQKKGTATVGTQRQYSGTTARIENCQVAVYLAYTTDQGHSLLDRCLYLPKSWTSDPQRLEAAGVPNGVAFATKPALARELIERTLDAGVPACSVTGDEVYGNDPKLRKALHQRAITYVLAVAKTHEITTGIGPRKAVELAVRLKPAAWKRLSAGKGAKGERWYDWAVIDTIDPAAGPGGHHMLLIRRNIKTGEYAFYRAWSPQSVPVRTLVKIAGRRWSIEESFASGKELAALDEHQVRTWTSWNRWTALAILAHALLSVLAATEPPPAPASGLIRLTRNEIRRLLAHVLQPVHDVLHALHWSTWRRTT</sequence>
<keyword evidence="3" id="KW-1185">Reference proteome</keyword>
<feature type="domain" description="Transposase IS701-like DDE" evidence="1">
    <location>
        <begin position="10"/>
        <end position="212"/>
    </location>
</feature>
<dbReference type="InterPro" id="IPR039365">
    <property type="entry name" value="IS701-like"/>
</dbReference>
<dbReference type="PANTHER" id="PTHR33627">
    <property type="entry name" value="TRANSPOSASE"/>
    <property type="match status" value="1"/>
</dbReference>
<organism evidence="2 3">
    <name type="scientific">Kineosporia babensis</name>
    <dbReference type="NCBI Taxonomy" id="499548"/>
    <lineage>
        <taxon>Bacteria</taxon>
        <taxon>Bacillati</taxon>
        <taxon>Actinomycetota</taxon>
        <taxon>Actinomycetes</taxon>
        <taxon>Kineosporiales</taxon>
        <taxon>Kineosporiaceae</taxon>
        <taxon>Kineosporia</taxon>
    </lineage>
</organism>
<dbReference type="NCBIfam" id="NF033540">
    <property type="entry name" value="transpos_IS701"/>
    <property type="match status" value="1"/>
</dbReference>
<evidence type="ECO:0000259" key="1">
    <source>
        <dbReference type="Pfam" id="PF13546"/>
    </source>
</evidence>
<feature type="non-terminal residue" evidence="2">
    <location>
        <position position="396"/>
    </location>
</feature>
<dbReference type="Proteomes" id="UP001138997">
    <property type="component" value="Unassembled WGS sequence"/>
</dbReference>
<dbReference type="AlphaFoldDB" id="A0A9X1NP20"/>
<gene>
    <name evidence="2" type="ORF">LR394_40970</name>
</gene>
<comment type="caution">
    <text evidence="2">The sequence shown here is derived from an EMBL/GenBank/DDBJ whole genome shotgun (WGS) entry which is preliminary data.</text>
</comment>
<dbReference type="PANTHER" id="PTHR33627:SF1">
    <property type="entry name" value="TRANSPOSASE"/>
    <property type="match status" value="1"/>
</dbReference>
<proteinExistence type="predicted"/>
<dbReference type="Pfam" id="PF13546">
    <property type="entry name" value="DDE_5"/>
    <property type="match status" value="1"/>
</dbReference>
<evidence type="ECO:0000313" key="3">
    <source>
        <dbReference type="Proteomes" id="UP001138997"/>
    </source>
</evidence>
<reference evidence="2" key="1">
    <citation type="submission" date="2021-11" db="EMBL/GenBank/DDBJ databases">
        <title>Streptomyces corallinus and Kineosporia corallina sp. nov., two new coral-derived marine actinobacteria.</title>
        <authorList>
            <person name="Buangrab K."/>
            <person name="Sutthacheep M."/>
            <person name="Yeemin T."/>
            <person name="Harunari E."/>
            <person name="Igarashi Y."/>
            <person name="Sripreechasak P."/>
            <person name="Kanchanasin P."/>
            <person name="Tanasupawat S."/>
            <person name="Phongsopitanun W."/>
        </authorList>
    </citation>
    <scope>NUCLEOTIDE SEQUENCE</scope>
    <source>
        <strain evidence="2">JCM 31032</strain>
    </source>
</reference>
<protein>
    <submittedName>
        <fullName evidence="2">IS701 family transposase</fullName>
    </submittedName>
</protein>
<dbReference type="InterPro" id="IPR012337">
    <property type="entry name" value="RNaseH-like_sf"/>
</dbReference>
<evidence type="ECO:0000313" key="2">
    <source>
        <dbReference type="EMBL" id="MCD5317281.1"/>
    </source>
</evidence>